<gene>
    <name evidence="1" type="ORF">SCUCBS95973_008389</name>
</gene>
<dbReference type="Proteomes" id="UP001642405">
    <property type="component" value="Unassembled WGS sequence"/>
</dbReference>
<dbReference type="Gene3D" id="3.40.50.720">
    <property type="entry name" value="NAD(P)-binding Rossmann-like Domain"/>
    <property type="match status" value="1"/>
</dbReference>
<accession>A0ABP0CL60</accession>
<dbReference type="EMBL" id="CAWUHB010000068">
    <property type="protein sequence ID" value="CAK7232827.1"/>
    <property type="molecule type" value="Genomic_DNA"/>
</dbReference>
<organism evidence="1 2">
    <name type="scientific">Sporothrix curviconia</name>
    <dbReference type="NCBI Taxonomy" id="1260050"/>
    <lineage>
        <taxon>Eukaryota</taxon>
        <taxon>Fungi</taxon>
        <taxon>Dikarya</taxon>
        <taxon>Ascomycota</taxon>
        <taxon>Pezizomycotina</taxon>
        <taxon>Sordariomycetes</taxon>
        <taxon>Sordariomycetidae</taxon>
        <taxon>Ophiostomatales</taxon>
        <taxon>Ophiostomataceae</taxon>
        <taxon>Sporothrix</taxon>
    </lineage>
</organism>
<evidence type="ECO:0000313" key="1">
    <source>
        <dbReference type="EMBL" id="CAK7232827.1"/>
    </source>
</evidence>
<evidence type="ECO:0000313" key="2">
    <source>
        <dbReference type="Proteomes" id="UP001642405"/>
    </source>
</evidence>
<proteinExistence type="predicted"/>
<comment type="caution">
    <text evidence="1">The sequence shown here is derived from an EMBL/GenBank/DDBJ whole genome shotgun (WGS) entry which is preliminary data.</text>
</comment>
<sequence>MISVTSPADARVLIIGNDDLTEAVIQNFKSYGIQDITLMNSEGPRPGVDTNQFVQKDALEYIAEDVHYFQSFSLVVVLNQLRALEVALSDARWPIKDGGSSKFVSLHMDLLPWTDAKRALIKQEFPAGKQNSQFHAYLSAGRAVAEFKKSEGSWPIEADAGQVRASLTGVSNDKALAFEFVDQICEGGFGSVPETIALMGRLISTDGLKLLTGSGHPINNANVEEVIAIATE</sequence>
<reference evidence="1 2" key="1">
    <citation type="submission" date="2024-01" db="EMBL/GenBank/DDBJ databases">
        <authorList>
            <person name="Allen C."/>
            <person name="Tagirdzhanova G."/>
        </authorList>
    </citation>
    <scope>NUCLEOTIDE SEQUENCE [LARGE SCALE GENOMIC DNA]</scope>
</reference>
<name>A0ABP0CL60_9PEZI</name>
<protein>
    <submittedName>
        <fullName evidence="1">Uncharacterized protein</fullName>
    </submittedName>
</protein>
<keyword evidence="2" id="KW-1185">Reference proteome</keyword>